<evidence type="ECO:0000259" key="8">
    <source>
        <dbReference type="Pfam" id="PF01926"/>
    </source>
</evidence>
<dbReference type="InterPro" id="IPR027417">
    <property type="entry name" value="P-loop_NTPase"/>
</dbReference>
<dbReference type="NCBIfam" id="TIGR00231">
    <property type="entry name" value="small_GTP"/>
    <property type="match status" value="1"/>
</dbReference>
<dbReference type="CDD" id="cd14858">
    <property type="entry name" value="TrmE_N"/>
    <property type="match status" value="1"/>
</dbReference>
<keyword evidence="4 6" id="KW-0630">Potassium</keyword>
<feature type="binding site" evidence="6">
    <location>
        <position position="86"/>
    </location>
    <ligand>
        <name>(6S)-5-formyl-5,6,7,8-tetrahydrofolate</name>
        <dbReference type="ChEBI" id="CHEBI:57457"/>
    </ligand>
</feature>
<dbReference type="Proteomes" id="UP000317093">
    <property type="component" value="Chromosome"/>
</dbReference>
<dbReference type="SUPFAM" id="SSF103025">
    <property type="entry name" value="Folate-binding domain"/>
    <property type="match status" value="1"/>
</dbReference>
<dbReference type="Pfam" id="PF12631">
    <property type="entry name" value="MnmE_helical"/>
    <property type="match status" value="1"/>
</dbReference>
<feature type="binding site" evidence="6">
    <location>
        <begin position="231"/>
        <end position="236"/>
    </location>
    <ligand>
        <name>GTP</name>
        <dbReference type="ChEBI" id="CHEBI:37565"/>
    </ligand>
</feature>
<dbReference type="GO" id="GO:0003924">
    <property type="term" value="F:GTPase activity"/>
    <property type="evidence" value="ECO:0007669"/>
    <property type="project" value="UniProtKB-UniRule"/>
</dbReference>
<evidence type="ECO:0000256" key="1">
    <source>
        <dbReference type="ARBA" id="ARBA00011043"/>
    </source>
</evidence>
<feature type="domain" description="G" evidence="8">
    <location>
        <begin position="224"/>
        <end position="319"/>
    </location>
</feature>
<keyword evidence="6" id="KW-0460">Magnesium</keyword>
<comment type="cofactor">
    <cofactor evidence="6">
        <name>K(+)</name>
        <dbReference type="ChEBI" id="CHEBI:29103"/>
    </cofactor>
    <text evidence="6">Binds 1 potassium ion per subunit.</text>
</comment>
<protein>
    <recommendedName>
        <fullName evidence="6">tRNA modification GTPase MnmE</fullName>
        <ecNumber evidence="6">3.6.-.-</ecNumber>
    </recommendedName>
</protein>
<keyword evidence="5 6" id="KW-0342">GTP-binding</keyword>
<organism evidence="11 12">
    <name type="scientific">Kolteria novifilia</name>
    <dbReference type="NCBI Taxonomy" id="2527975"/>
    <lineage>
        <taxon>Bacteria</taxon>
        <taxon>Pseudomonadati</taxon>
        <taxon>Planctomycetota</taxon>
        <taxon>Planctomycetia</taxon>
        <taxon>Kolteriales</taxon>
        <taxon>Kolteriaceae</taxon>
        <taxon>Kolteria</taxon>
    </lineage>
</organism>
<comment type="similarity">
    <text evidence="1 6">Belongs to the TRAFAC class TrmE-Era-EngA-EngB-Septin-like GTPase superfamily. TrmE GTPase family.</text>
</comment>
<comment type="caution">
    <text evidence="6">Lacks conserved residue(s) required for the propagation of feature annotation.</text>
</comment>
<dbReference type="InterPro" id="IPR031168">
    <property type="entry name" value="G_TrmE"/>
</dbReference>
<dbReference type="AlphaFoldDB" id="A0A518BCN0"/>
<sequence length="443" mass="47318">MALDWNDTIIGPSTAAGPGARAILRLSGPSVPEITSSLVGTSASIPWHRRWVGDVALEIPAWRRSVELTLYSWPEGGSYTGQPSVELHVPASAPLCSAIEARFVEEGVRLARPGEFSLRAFLSGRLDLAQAEGVLGLIEAETVDELREAVDQRTGGLSKPVLKLRNDLLDLLAELEAGLDFVEEDITFVEDDVVERAFFSAREELSRLQSSLQERSADRQLPRLVLIGHPNAGKSSLFNALAESDRAIVNAQAGTTRDYLSTVISLGDTQAELIDTAGIESTGDLLALESAEQREGVARRADVLLHCVPVGEGFDACDEKHTLLVLTKADLSGGEGGGSKGIVVSSKTGQGVETLRSALRERLARVSSEHTSAGTRMAARCGEGLRRAITAIDEASFAQESGLGPEVVAVSLRDVITALGEIVGHVYTNDLLDRIFSKFCIGK</sequence>
<keyword evidence="12" id="KW-1185">Reference proteome</keyword>
<dbReference type="GO" id="GO:0046872">
    <property type="term" value="F:metal ion binding"/>
    <property type="evidence" value="ECO:0007669"/>
    <property type="project" value="UniProtKB-KW"/>
</dbReference>
<dbReference type="GO" id="GO:0005525">
    <property type="term" value="F:GTP binding"/>
    <property type="evidence" value="ECO:0007669"/>
    <property type="project" value="UniProtKB-UniRule"/>
</dbReference>
<keyword evidence="6 11" id="KW-0378">Hydrolase</keyword>
<evidence type="ECO:0000256" key="2">
    <source>
        <dbReference type="ARBA" id="ARBA00022694"/>
    </source>
</evidence>
<comment type="subunit">
    <text evidence="6">Homodimer. Heterotetramer of two MnmE and two MnmG subunits.</text>
</comment>
<evidence type="ECO:0000256" key="6">
    <source>
        <dbReference type="HAMAP-Rule" id="MF_00379"/>
    </source>
</evidence>
<dbReference type="GO" id="GO:0005829">
    <property type="term" value="C:cytosol"/>
    <property type="evidence" value="ECO:0007669"/>
    <property type="project" value="TreeGrafter"/>
</dbReference>
<dbReference type="KEGG" id="knv:Pan216_56280"/>
<evidence type="ECO:0000313" key="12">
    <source>
        <dbReference type="Proteomes" id="UP000317093"/>
    </source>
</evidence>
<feature type="binding site" evidence="6">
    <location>
        <position position="235"/>
    </location>
    <ligand>
        <name>Mg(2+)</name>
        <dbReference type="ChEBI" id="CHEBI:18420"/>
    </ligand>
</feature>
<dbReference type="HAMAP" id="MF_00379">
    <property type="entry name" value="GTPase_MnmE"/>
    <property type="match status" value="1"/>
</dbReference>
<dbReference type="InterPro" id="IPR004520">
    <property type="entry name" value="GTPase_MnmE"/>
</dbReference>
<dbReference type="Pfam" id="PF01926">
    <property type="entry name" value="MMR_HSR1"/>
    <property type="match status" value="1"/>
</dbReference>
<feature type="binding site" evidence="6">
    <location>
        <position position="256"/>
    </location>
    <ligand>
        <name>Mg(2+)</name>
        <dbReference type="ChEBI" id="CHEBI:18420"/>
    </ligand>
</feature>
<keyword evidence="6" id="KW-0479">Metal-binding</keyword>
<accession>A0A518BCN0</accession>
<dbReference type="InterPro" id="IPR018948">
    <property type="entry name" value="GTP-bd_TrmE_N"/>
</dbReference>
<evidence type="ECO:0000256" key="3">
    <source>
        <dbReference type="ARBA" id="ARBA00022741"/>
    </source>
</evidence>
<name>A0A518BCN0_9BACT</name>
<evidence type="ECO:0000256" key="7">
    <source>
        <dbReference type="SAM" id="Coils"/>
    </source>
</evidence>
<dbReference type="InterPro" id="IPR006073">
    <property type="entry name" value="GTP-bd"/>
</dbReference>
<dbReference type="GO" id="GO:0030488">
    <property type="term" value="P:tRNA methylation"/>
    <property type="evidence" value="ECO:0007669"/>
    <property type="project" value="TreeGrafter"/>
</dbReference>
<dbReference type="RefSeq" id="WP_145263141.1">
    <property type="nucleotide sequence ID" value="NZ_CP036279.1"/>
</dbReference>
<feature type="domain" description="GTP-binding protein TrmE N-terminal" evidence="9">
    <location>
        <begin position="8"/>
        <end position="125"/>
    </location>
</feature>
<dbReference type="CDD" id="cd04164">
    <property type="entry name" value="trmE"/>
    <property type="match status" value="1"/>
</dbReference>
<comment type="function">
    <text evidence="6">Exhibits a very high intrinsic GTPase hydrolysis rate. Involved in the addition of a carboxymethylaminomethyl (cmnm) group at the wobble position (U34) of certain tRNAs, forming tRNA-cmnm(5)s(2)U34.</text>
</comment>
<dbReference type="InterPro" id="IPR027266">
    <property type="entry name" value="TrmE/GcvT-like"/>
</dbReference>
<keyword evidence="2 6" id="KW-0819">tRNA processing</keyword>
<feature type="domain" description="MnmE helical" evidence="10">
    <location>
        <begin position="128"/>
        <end position="440"/>
    </location>
</feature>
<feature type="binding site" evidence="6">
    <location>
        <position position="443"/>
    </location>
    <ligand>
        <name>(6S)-5-formyl-5,6,7,8-tetrahydrofolate</name>
        <dbReference type="ChEBI" id="CHEBI:57457"/>
    </ligand>
</feature>
<evidence type="ECO:0000313" key="11">
    <source>
        <dbReference type="EMBL" id="QDU64736.1"/>
    </source>
</evidence>
<dbReference type="OrthoDB" id="9805918at2"/>
<dbReference type="PANTHER" id="PTHR42714:SF2">
    <property type="entry name" value="TRNA MODIFICATION GTPASE GTPBP3, MITOCHONDRIAL"/>
    <property type="match status" value="1"/>
</dbReference>
<dbReference type="InterPro" id="IPR025867">
    <property type="entry name" value="MnmE_helical"/>
</dbReference>
<dbReference type="EC" id="3.6.-.-" evidence="6"/>
<dbReference type="Pfam" id="PF10396">
    <property type="entry name" value="TrmE_N"/>
    <property type="match status" value="1"/>
</dbReference>
<dbReference type="SUPFAM" id="SSF116878">
    <property type="entry name" value="TrmE connector domain"/>
    <property type="match status" value="1"/>
</dbReference>
<dbReference type="PANTHER" id="PTHR42714">
    <property type="entry name" value="TRNA MODIFICATION GTPASE GTPBP3"/>
    <property type="match status" value="1"/>
</dbReference>
<feature type="binding site" evidence="6">
    <location>
        <begin position="275"/>
        <end position="278"/>
    </location>
    <ligand>
        <name>GTP</name>
        <dbReference type="ChEBI" id="CHEBI:37565"/>
    </ligand>
</feature>
<proteinExistence type="inferred from homology"/>
<dbReference type="EMBL" id="CP036279">
    <property type="protein sequence ID" value="QDU64736.1"/>
    <property type="molecule type" value="Genomic_DNA"/>
</dbReference>
<dbReference type="Gene3D" id="3.30.1360.120">
    <property type="entry name" value="Probable tRNA modification gtpase trme, domain 1"/>
    <property type="match status" value="1"/>
</dbReference>
<feature type="binding site" evidence="6">
    <location>
        <position position="125"/>
    </location>
    <ligand>
        <name>(6S)-5-formyl-5,6,7,8-tetrahydrofolate</name>
        <dbReference type="ChEBI" id="CHEBI:57457"/>
    </ligand>
</feature>
<evidence type="ECO:0000259" key="9">
    <source>
        <dbReference type="Pfam" id="PF10396"/>
    </source>
</evidence>
<dbReference type="InterPro" id="IPR027368">
    <property type="entry name" value="MnmE_dom2"/>
</dbReference>
<comment type="subcellular location">
    <subcellularLocation>
        <location evidence="6">Cytoplasm</location>
    </subcellularLocation>
</comment>
<evidence type="ECO:0000256" key="4">
    <source>
        <dbReference type="ARBA" id="ARBA00022958"/>
    </source>
</evidence>
<feature type="binding site" evidence="6">
    <location>
        <position position="25"/>
    </location>
    <ligand>
        <name>(6S)-5-formyl-5,6,7,8-tetrahydrofolate</name>
        <dbReference type="ChEBI" id="CHEBI:57457"/>
    </ligand>
</feature>
<dbReference type="GO" id="GO:0002098">
    <property type="term" value="P:tRNA wobble uridine modification"/>
    <property type="evidence" value="ECO:0007669"/>
    <property type="project" value="TreeGrafter"/>
</dbReference>
<dbReference type="Gene3D" id="1.20.120.430">
    <property type="entry name" value="tRNA modification GTPase MnmE domain 2"/>
    <property type="match status" value="1"/>
</dbReference>
<reference evidence="11 12" key="1">
    <citation type="submission" date="2019-02" db="EMBL/GenBank/DDBJ databases">
        <title>Deep-cultivation of Planctomycetes and their phenomic and genomic characterization uncovers novel biology.</title>
        <authorList>
            <person name="Wiegand S."/>
            <person name="Jogler M."/>
            <person name="Boedeker C."/>
            <person name="Pinto D."/>
            <person name="Vollmers J."/>
            <person name="Rivas-Marin E."/>
            <person name="Kohn T."/>
            <person name="Peeters S.H."/>
            <person name="Heuer A."/>
            <person name="Rast P."/>
            <person name="Oberbeckmann S."/>
            <person name="Bunk B."/>
            <person name="Jeske O."/>
            <person name="Meyerdierks A."/>
            <person name="Storesund J.E."/>
            <person name="Kallscheuer N."/>
            <person name="Luecker S."/>
            <person name="Lage O.M."/>
            <person name="Pohl T."/>
            <person name="Merkel B.J."/>
            <person name="Hornburger P."/>
            <person name="Mueller R.-W."/>
            <person name="Bruemmer F."/>
            <person name="Labrenz M."/>
            <person name="Spormann A.M."/>
            <person name="Op den Camp H."/>
            <person name="Overmann J."/>
            <person name="Amann R."/>
            <person name="Jetten M.S.M."/>
            <person name="Mascher T."/>
            <person name="Medema M.H."/>
            <person name="Devos D.P."/>
            <person name="Kaster A.-K."/>
            <person name="Ovreas L."/>
            <person name="Rohde M."/>
            <person name="Galperin M.Y."/>
            <person name="Jogler C."/>
        </authorList>
    </citation>
    <scope>NUCLEOTIDE SEQUENCE [LARGE SCALE GENOMIC DNA]</scope>
    <source>
        <strain evidence="11 12">Pan216</strain>
    </source>
</reference>
<keyword evidence="6" id="KW-0963">Cytoplasm</keyword>
<feature type="coiled-coil region" evidence="7">
    <location>
        <begin position="165"/>
        <end position="192"/>
    </location>
</feature>
<dbReference type="Gene3D" id="3.40.50.300">
    <property type="entry name" value="P-loop containing nucleotide triphosphate hydrolases"/>
    <property type="match status" value="1"/>
</dbReference>
<keyword evidence="7" id="KW-0175">Coiled coil</keyword>
<dbReference type="SUPFAM" id="SSF52540">
    <property type="entry name" value="P-loop containing nucleoside triphosphate hydrolases"/>
    <property type="match status" value="1"/>
</dbReference>
<dbReference type="InterPro" id="IPR005225">
    <property type="entry name" value="Small_GTP-bd"/>
</dbReference>
<keyword evidence="3 6" id="KW-0547">Nucleotide-binding</keyword>
<gene>
    <name evidence="11" type="primary">mnmE_2</name>
    <name evidence="6" type="synonym">mnmE</name>
    <name evidence="6" type="synonym">trmE</name>
    <name evidence="11" type="ORF">Pan216_56280</name>
</gene>
<evidence type="ECO:0000259" key="10">
    <source>
        <dbReference type="Pfam" id="PF12631"/>
    </source>
</evidence>
<evidence type="ECO:0000256" key="5">
    <source>
        <dbReference type="ARBA" id="ARBA00023134"/>
    </source>
</evidence>